<name>A0AAV7TQK9_PLEWA</name>
<comment type="caution">
    <text evidence="2">The sequence shown here is derived from an EMBL/GenBank/DDBJ whole genome shotgun (WGS) entry which is preliminary data.</text>
</comment>
<evidence type="ECO:0000256" key="1">
    <source>
        <dbReference type="SAM" id="MobiDB-lite"/>
    </source>
</evidence>
<organism evidence="2 3">
    <name type="scientific">Pleurodeles waltl</name>
    <name type="common">Iberian ribbed newt</name>
    <dbReference type="NCBI Taxonomy" id="8319"/>
    <lineage>
        <taxon>Eukaryota</taxon>
        <taxon>Metazoa</taxon>
        <taxon>Chordata</taxon>
        <taxon>Craniata</taxon>
        <taxon>Vertebrata</taxon>
        <taxon>Euteleostomi</taxon>
        <taxon>Amphibia</taxon>
        <taxon>Batrachia</taxon>
        <taxon>Caudata</taxon>
        <taxon>Salamandroidea</taxon>
        <taxon>Salamandridae</taxon>
        <taxon>Pleurodelinae</taxon>
        <taxon>Pleurodeles</taxon>
    </lineage>
</organism>
<proteinExistence type="predicted"/>
<dbReference type="Proteomes" id="UP001066276">
    <property type="component" value="Chromosome 3_2"/>
</dbReference>
<dbReference type="EMBL" id="JANPWB010000006">
    <property type="protein sequence ID" value="KAJ1178500.1"/>
    <property type="molecule type" value="Genomic_DNA"/>
</dbReference>
<keyword evidence="3" id="KW-1185">Reference proteome</keyword>
<gene>
    <name evidence="2" type="ORF">NDU88_003746</name>
</gene>
<reference evidence="2" key="1">
    <citation type="journal article" date="2022" name="bioRxiv">
        <title>Sequencing and chromosome-scale assembly of the giantPleurodeles waltlgenome.</title>
        <authorList>
            <person name="Brown T."/>
            <person name="Elewa A."/>
            <person name="Iarovenko S."/>
            <person name="Subramanian E."/>
            <person name="Araus A.J."/>
            <person name="Petzold A."/>
            <person name="Susuki M."/>
            <person name="Suzuki K.-i.T."/>
            <person name="Hayashi T."/>
            <person name="Toyoda A."/>
            <person name="Oliveira C."/>
            <person name="Osipova E."/>
            <person name="Leigh N.D."/>
            <person name="Simon A."/>
            <person name="Yun M.H."/>
        </authorList>
    </citation>
    <scope>NUCLEOTIDE SEQUENCE</scope>
    <source>
        <strain evidence="2">20211129_DDA</strain>
        <tissue evidence="2">Liver</tissue>
    </source>
</reference>
<dbReference type="AlphaFoldDB" id="A0AAV7TQK9"/>
<protein>
    <submittedName>
        <fullName evidence="2">Uncharacterized protein</fullName>
    </submittedName>
</protein>
<evidence type="ECO:0000313" key="2">
    <source>
        <dbReference type="EMBL" id="KAJ1178500.1"/>
    </source>
</evidence>
<evidence type="ECO:0000313" key="3">
    <source>
        <dbReference type="Proteomes" id="UP001066276"/>
    </source>
</evidence>
<sequence>METADPCQPRRGTPARAIQAERPPFKPARQAVETLQMFTAVLNQQASLRHVSVHPLQGERKHPRLVSRGLEFCAWPWDSVQLGGSALSVPGPQLAGTGGSALCCAGSSAGT</sequence>
<feature type="region of interest" description="Disordered" evidence="1">
    <location>
        <begin position="1"/>
        <end position="22"/>
    </location>
</feature>
<accession>A0AAV7TQK9</accession>